<dbReference type="GO" id="GO:0009380">
    <property type="term" value="C:excinuclease repair complex"/>
    <property type="evidence" value="ECO:0007669"/>
    <property type="project" value="InterPro"/>
</dbReference>
<comment type="function">
    <text evidence="8 13">The UvrABC repair system catalyzes the recognition and processing of DNA lesions. UvrC both incises the 5' and 3' sides of the lesion. The N-terminal half is responsible for the 3' incision and the C-terminal half is responsible for the 5' incision.</text>
</comment>
<dbReference type="GO" id="GO:0003677">
    <property type="term" value="F:DNA binding"/>
    <property type="evidence" value="ECO:0007669"/>
    <property type="project" value="UniProtKB-UniRule"/>
</dbReference>
<dbReference type="HAMAP" id="MF_00203">
    <property type="entry name" value="UvrC"/>
    <property type="match status" value="1"/>
</dbReference>
<dbReference type="STRING" id="1548547.BA177_08995"/>
<dbReference type="GO" id="GO:0005737">
    <property type="term" value="C:cytoplasm"/>
    <property type="evidence" value="ECO:0007669"/>
    <property type="project" value="UniProtKB-SubCell"/>
</dbReference>
<keyword evidence="2 13" id="KW-0963">Cytoplasm</keyword>
<evidence type="ECO:0000259" key="14">
    <source>
        <dbReference type="PROSITE" id="PS50151"/>
    </source>
</evidence>
<organism evidence="17 18">
    <name type="scientific">Woeseia oceani</name>
    <dbReference type="NCBI Taxonomy" id="1548547"/>
    <lineage>
        <taxon>Bacteria</taxon>
        <taxon>Pseudomonadati</taxon>
        <taxon>Pseudomonadota</taxon>
        <taxon>Gammaproteobacteria</taxon>
        <taxon>Woeseiales</taxon>
        <taxon>Woeseiaceae</taxon>
        <taxon>Woeseia</taxon>
    </lineage>
</organism>
<dbReference type="Pfam" id="PF22920">
    <property type="entry name" value="UvrC_RNaseH"/>
    <property type="match status" value="1"/>
</dbReference>
<dbReference type="FunFam" id="3.40.1440.10:FF:000001">
    <property type="entry name" value="UvrABC system protein C"/>
    <property type="match status" value="1"/>
</dbReference>
<dbReference type="SUPFAM" id="SSF82771">
    <property type="entry name" value="GIY-YIG endonuclease"/>
    <property type="match status" value="1"/>
</dbReference>
<keyword evidence="5 13" id="KW-0267">Excision nuclease</keyword>
<dbReference type="InterPro" id="IPR001162">
    <property type="entry name" value="UvrC_RNase_H_dom"/>
</dbReference>
<dbReference type="Pfam" id="PF08459">
    <property type="entry name" value="UvrC_RNaseH_dom"/>
    <property type="match status" value="1"/>
</dbReference>
<dbReference type="InterPro" id="IPR010994">
    <property type="entry name" value="RuvA_2-like"/>
</dbReference>
<dbReference type="InterPro" id="IPR004791">
    <property type="entry name" value="UvrC"/>
</dbReference>
<dbReference type="InterPro" id="IPR035901">
    <property type="entry name" value="GIY-YIG_endonuc_sf"/>
</dbReference>
<dbReference type="AlphaFoldDB" id="A0A193LFS4"/>
<evidence type="ECO:0000256" key="1">
    <source>
        <dbReference type="ARBA" id="ARBA00004496"/>
    </source>
</evidence>
<evidence type="ECO:0000256" key="4">
    <source>
        <dbReference type="ARBA" id="ARBA00022769"/>
    </source>
</evidence>
<evidence type="ECO:0000256" key="6">
    <source>
        <dbReference type="ARBA" id="ARBA00023204"/>
    </source>
</evidence>
<dbReference type="CDD" id="cd10434">
    <property type="entry name" value="GIY-YIG_UvrC_Cho"/>
    <property type="match status" value="1"/>
</dbReference>
<evidence type="ECO:0000313" key="17">
    <source>
        <dbReference type="EMBL" id="ANO51318.1"/>
    </source>
</evidence>
<gene>
    <name evidence="13" type="primary">uvrC</name>
    <name evidence="17" type="ORF">BA177_08995</name>
</gene>
<dbReference type="InterPro" id="IPR036876">
    <property type="entry name" value="UVR_dom_sf"/>
</dbReference>
<evidence type="ECO:0000256" key="10">
    <source>
        <dbReference type="ARBA" id="ARBA00062841"/>
    </source>
</evidence>
<evidence type="ECO:0000259" key="15">
    <source>
        <dbReference type="PROSITE" id="PS50164"/>
    </source>
</evidence>
<dbReference type="PANTHER" id="PTHR30562">
    <property type="entry name" value="UVRC/OXIDOREDUCTASE"/>
    <property type="match status" value="1"/>
</dbReference>
<dbReference type="InterPro" id="IPR003583">
    <property type="entry name" value="Hlx-hairpin-Hlx_DNA-bd_motif"/>
</dbReference>
<evidence type="ECO:0000313" key="18">
    <source>
        <dbReference type="Proteomes" id="UP000092695"/>
    </source>
</evidence>
<evidence type="ECO:0000256" key="11">
    <source>
        <dbReference type="ARBA" id="ARBA00067419"/>
    </source>
</evidence>
<evidence type="ECO:0000256" key="13">
    <source>
        <dbReference type="HAMAP-Rule" id="MF_00203"/>
    </source>
</evidence>
<dbReference type="KEGG" id="woc:BA177_08995"/>
<feature type="domain" description="UvrC family homology region profile" evidence="16">
    <location>
        <begin position="259"/>
        <end position="482"/>
    </location>
</feature>
<dbReference type="SMART" id="SM00465">
    <property type="entry name" value="GIYc"/>
    <property type="match status" value="1"/>
</dbReference>
<evidence type="ECO:0000256" key="2">
    <source>
        <dbReference type="ARBA" id="ARBA00022490"/>
    </source>
</evidence>
<dbReference type="OrthoDB" id="9804933at2"/>
<dbReference type="NCBIfam" id="NF001824">
    <property type="entry name" value="PRK00558.1-5"/>
    <property type="match status" value="1"/>
</dbReference>
<dbReference type="Gene3D" id="3.30.420.340">
    <property type="entry name" value="UvrC, RNAse H endonuclease domain"/>
    <property type="match status" value="1"/>
</dbReference>
<dbReference type="InterPro" id="IPR000305">
    <property type="entry name" value="GIY-YIG_endonuc"/>
</dbReference>
<keyword evidence="6 13" id="KW-0234">DNA repair</keyword>
<dbReference type="InterPro" id="IPR050066">
    <property type="entry name" value="UvrABC_protein_C"/>
</dbReference>
<dbReference type="InterPro" id="IPR001943">
    <property type="entry name" value="UVR_dom"/>
</dbReference>
<sequence length="613" mass="68895">MSADSENAFDAKSFLKSLTHRPGVYRMHNAAGKVIYVGKARDLKKRVSSYFQRSHAHPKTASLMSQVADVEVTVTNTETEALLLEYNLIKKHKPRFNVVLRDDKSYPYIYVSTQHPFPRLQFHRGPRKGKGRYFGPYPSIVAVRKTLSELQKLFQVRQCQDSFFRNRSRPCLQYQIRRCTAPCVGLVEEQRYREDVDAAILFLEGKNRSVIDTFVARMEDAAERQDYEHAARYRDQIARLREIEAQQLVSRHSARDLDVVASASSPGTHCVTVLFIRNGAVLGSRNHFPKLAGDADSGEIMSGFLAQYYLGREAPPEIVVDTAVEDGDLLEQELSARSSHSVQIRHSVRDRRQRWLELAATNAREGLTMKVNSNATLQRQFAALGEFLKLEAPPERLECFDVSHTSGEATVASCVVFNQSGALKSDYRRFNLEPAAPGDDYGAMREALRRRYSRIKKGEVPMPDVLFVDGGKGQLAEATAVLAELEIDWLQVVGVAKGRSRKPGMEQLFLAGENTPSILPADSPALLLIQQLRDEAHRFAITGHRQRRSKARTTSRLEEIPGLGPKRRRELLRQFGGLPGVSGASIDDLARVHGISKAMAERIYNDLHLDGKN</sequence>
<keyword evidence="4 13" id="KW-0228">DNA excision</keyword>
<protein>
    <recommendedName>
        <fullName evidence="11 13">UvrABC system protein C</fullName>
        <shortName evidence="13">Protein UvrC</shortName>
    </recommendedName>
    <alternativeName>
        <fullName evidence="12 13">Excinuclease ABC subunit C</fullName>
    </alternativeName>
</protein>
<feature type="domain" description="UVR" evidence="14">
    <location>
        <begin position="208"/>
        <end position="243"/>
    </location>
</feature>
<dbReference type="PANTHER" id="PTHR30562:SF1">
    <property type="entry name" value="UVRABC SYSTEM PROTEIN C"/>
    <property type="match status" value="1"/>
</dbReference>
<dbReference type="FunFam" id="1.10.150.20:FF:000005">
    <property type="entry name" value="UvrABC system protein C"/>
    <property type="match status" value="1"/>
</dbReference>
<evidence type="ECO:0000256" key="3">
    <source>
        <dbReference type="ARBA" id="ARBA00022763"/>
    </source>
</evidence>
<evidence type="ECO:0000256" key="8">
    <source>
        <dbReference type="ARBA" id="ARBA00059452"/>
    </source>
</evidence>
<dbReference type="Gene3D" id="3.40.1440.10">
    <property type="entry name" value="GIY-YIG endonuclease"/>
    <property type="match status" value="1"/>
</dbReference>
<dbReference type="EMBL" id="CP016268">
    <property type="protein sequence ID" value="ANO51318.1"/>
    <property type="molecule type" value="Genomic_DNA"/>
</dbReference>
<dbReference type="PROSITE" id="PS50164">
    <property type="entry name" value="GIY_YIG"/>
    <property type="match status" value="1"/>
</dbReference>
<dbReference type="PROSITE" id="PS50151">
    <property type="entry name" value="UVR"/>
    <property type="match status" value="1"/>
</dbReference>
<keyword evidence="3 13" id="KW-0227">DNA damage</keyword>
<evidence type="ECO:0000259" key="16">
    <source>
        <dbReference type="PROSITE" id="PS50165"/>
    </source>
</evidence>
<dbReference type="Gene3D" id="4.10.860.10">
    <property type="entry name" value="UVR domain"/>
    <property type="match status" value="1"/>
</dbReference>
<dbReference type="SMART" id="SM00278">
    <property type="entry name" value="HhH1"/>
    <property type="match status" value="2"/>
</dbReference>
<keyword evidence="7 13" id="KW-0742">SOS response</keyword>
<comment type="subunit">
    <text evidence="10 13">Interacts with UvrB in an incision complex.</text>
</comment>
<evidence type="ECO:0000256" key="5">
    <source>
        <dbReference type="ARBA" id="ARBA00022881"/>
    </source>
</evidence>
<accession>A0A193LFS4</accession>
<dbReference type="FunFam" id="3.30.420.340:FF:000001">
    <property type="entry name" value="UvrABC system protein C"/>
    <property type="match status" value="1"/>
</dbReference>
<comment type="similarity">
    <text evidence="9 13">Belongs to the UvrC family.</text>
</comment>
<dbReference type="InterPro" id="IPR038476">
    <property type="entry name" value="UvrC_RNase_H_dom_sf"/>
</dbReference>
<dbReference type="GO" id="GO:0006289">
    <property type="term" value="P:nucleotide-excision repair"/>
    <property type="evidence" value="ECO:0007669"/>
    <property type="project" value="UniProtKB-UniRule"/>
</dbReference>
<dbReference type="Proteomes" id="UP000092695">
    <property type="component" value="Chromosome"/>
</dbReference>
<dbReference type="SUPFAM" id="SSF46600">
    <property type="entry name" value="C-terminal UvrC-binding domain of UvrB"/>
    <property type="match status" value="1"/>
</dbReference>
<feature type="domain" description="GIY-YIG" evidence="15">
    <location>
        <begin position="20"/>
        <end position="98"/>
    </location>
</feature>
<dbReference type="RefSeq" id="WP_068615555.1">
    <property type="nucleotide sequence ID" value="NZ_CP016268.1"/>
</dbReference>
<dbReference type="NCBIfam" id="TIGR00194">
    <property type="entry name" value="uvrC"/>
    <property type="match status" value="1"/>
</dbReference>
<dbReference type="InterPro" id="IPR047296">
    <property type="entry name" value="GIY-YIG_UvrC_Cho"/>
</dbReference>
<reference evidence="17 18" key="1">
    <citation type="submission" date="2016-06" db="EMBL/GenBank/DDBJ databases">
        <title>Complete genome sequence of a deep-branching marine Gamma Proteobacterium Woeseia oceani type strain XK5.</title>
        <authorList>
            <person name="Mu D."/>
            <person name="Du Z."/>
        </authorList>
    </citation>
    <scope>NUCLEOTIDE SEQUENCE [LARGE SCALE GENOMIC DNA]</scope>
    <source>
        <strain evidence="17 18">XK5</strain>
    </source>
</reference>
<dbReference type="GO" id="GO:0009432">
    <property type="term" value="P:SOS response"/>
    <property type="evidence" value="ECO:0007669"/>
    <property type="project" value="UniProtKB-UniRule"/>
</dbReference>
<name>A0A193LFS4_9GAMM</name>
<dbReference type="Pfam" id="PF01541">
    <property type="entry name" value="GIY-YIG"/>
    <property type="match status" value="1"/>
</dbReference>
<dbReference type="GO" id="GO:0009381">
    <property type="term" value="F:excinuclease ABC activity"/>
    <property type="evidence" value="ECO:0007669"/>
    <property type="project" value="UniProtKB-UniRule"/>
</dbReference>
<dbReference type="Gene3D" id="1.10.150.20">
    <property type="entry name" value="5' to 3' exonuclease, C-terminal subdomain"/>
    <property type="match status" value="1"/>
</dbReference>
<comment type="subcellular location">
    <subcellularLocation>
        <location evidence="1 13">Cytoplasm</location>
    </subcellularLocation>
</comment>
<dbReference type="Pfam" id="PF14520">
    <property type="entry name" value="HHH_5"/>
    <property type="match status" value="1"/>
</dbReference>
<dbReference type="PROSITE" id="PS50165">
    <property type="entry name" value="UVRC"/>
    <property type="match status" value="1"/>
</dbReference>
<evidence type="ECO:0000256" key="12">
    <source>
        <dbReference type="ARBA" id="ARBA00077138"/>
    </source>
</evidence>
<dbReference type="SUPFAM" id="SSF47781">
    <property type="entry name" value="RuvA domain 2-like"/>
    <property type="match status" value="1"/>
</dbReference>
<evidence type="ECO:0000256" key="9">
    <source>
        <dbReference type="ARBA" id="ARBA00061531"/>
    </source>
</evidence>
<proteinExistence type="inferred from homology"/>
<evidence type="ECO:0000256" key="7">
    <source>
        <dbReference type="ARBA" id="ARBA00023236"/>
    </source>
</evidence>
<dbReference type="Pfam" id="PF02151">
    <property type="entry name" value="UVR"/>
    <property type="match status" value="1"/>
</dbReference>
<keyword evidence="18" id="KW-1185">Reference proteome</keyword>